<evidence type="ECO:0000313" key="2">
    <source>
        <dbReference type="EMBL" id="MFC3110106.1"/>
    </source>
</evidence>
<evidence type="ECO:0000256" key="1">
    <source>
        <dbReference type="SAM" id="SignalP"/>
    </source>
</evidence>
<dbReference type="EMBL" id="JBHRTP010000069">
    <property type="protein sequence ID" value="MFC3110106.1"/>
    <property type="molecule type" value="Genomic_DNA"/>
</dbReference>
<feature type="signal peptide" evidence="1">
    <location>
        <begin position="1"/>
        <end position="21"/>
    </location>
</feature>
<dbReference type="RefSeq" id="WP_390327556.1">
    <property type="nucleotide sequence ID" value="NZ_JBHRTP010000069.1"/>
</dbReference>
<dbReference type="Proteomes" id="UP001595530">
    <property type="component" value="Unassembled WGS sequence"/>
</dbReference>
<evidence type="ECO:0000313" key="3">
    <source>
        <dbReference type="Proteomes" id="UP001595530"/>
    </source>
</evidence>
<name>A0ABV7F739_9BURK</name>
<evidence type="ECO:0008006" key="4">
    <source>
        <dbReference type="Google" id="ProtNLM"/>
    </source>
</evidence>
<gene>
    <name evidence="2" type="ORF">ACFOFO_19430</name>
</gene>
<keyword evidence="1" id="KW-0732">Signal</keyword>
<reference evidence="3" key="1">
    <citation type="journal article" date="2019" name="Int. J. Syst. Evol. Microbiol.">
        <title>The Global Catalogue of Microorganisms (GCM) 10K type strain sequencing project: providing services to taxonomists for standard genome sequencing and annotation.</title>
        <authorList>
            <consortium name="The Broad Institute Genomics Platform"/>
            <consortium name="The Broad Institute Genome Sequencing Center for Infectious Disease"/>
            <person name="Wu L."/>
            <person name="Ma J."/>
        </authorList>
    </citation>
    <scope>NUCLEOTIDE SEQUENCE [LARGE SCALE GENOMIC DNA]</scope>
    <source>
        <strain evidence="3">KCTC 42986</strain>
    </source>
</reference>
<proteinExistence type="predicted"/>
<accession>A0ABV7F739</accession>
<feature type="chain" id="PRO_5045809113" description="Secretion system X translation initiation factor" evidence="1">
    <location>
        <begin position="22"/>
        <end position="190"/>
    </location>
</feature>
<sequence length="190" mass="19830">MTRRHLLLAAAVLIAAWLAFFGDKTPAGDIAEPVTRRAAAAAAAAAATAAHAVAGTDIGSSNNPRPGATGAAPVILALQARDSLIGGARHVDQAHALFGDQSWMPPPQRQSQLLKPLAPSAPALPFSYLGKKIEDGKWEVYIARGEQTFIVSAGSVVDGSYRVDAITPPTLFLTFLPLNQVQMLTIGEAN</sequence>
<comment type="caution">
    <text evidence="2">The sequence shown here is derived from an EMBL/GenBank/DDBJ whole genome shotgun (WGS) entry which is preliminary data.</text>
</comment>
<keyword evidence="3" id="KW-1185">Reference proteome</keyword>
<protein>
    <recommendedName>
        <fullName evidence="4">Secretion system X translation initiation factor</fullName>
    </recommendedName>
</protein>
<organism evidence="2 3">
    <name type="scientific">Undibacterium arcticum</name>
    <dbReference type="NCBI Taxonomy" id="1762892"/>
    <lineage>
        <taxon>Bacteria</taxon>
        <taxon>Pseudomonadati</taxon>
        <taxon>Pseudomonadota</taxon>
        <taxon>Betaproteobacteria</taxon>
        <taxon>Burkholderiales</taxon>
        <taxon>Oxalobacteraceae</taxon>
        <taxon>Undibacterium</taxon>
    </lineage>
</organism>